<dbReference type="InterPro" id="IPR016193">
    <property type="entry name" value="Cytidine_deaminase-like"/>
</dbReference>
<dbReference type="PANTHER" id="PTHR11079:SF202">
    <property type="entry name" value="TRNA-SPECIFIC ADENOSINE DEAMINASE"/>
    <property type="match status" value="1"/>
</dbReference>
<sequence>MTDEDYMQLAIDEARAAGEAGEVPIGAVVVYQPIDRGTRRPLAEPRVIARAHNRRETDRDPAGHAEFLAMEEASRVLDAWRLTDCTVYVTLEPCIMCAGLMHQARVSRCVYGAPDQKAGALGTLYAIHQDERLNHQFSVTPGVRQEECAALLRDFFASRRKK</sequence>
<reference evidence="10" key="1">
    <citation type="submission" date="2021-11" db="EMBL/GenBank/DDBJ databases">
        <title>A Novel Adlercreutzia Species, isolated from a Allomyrina dichotoma larva feces.</title>
        <authorList>
            <person name="Suh M.K."/>
        </authorList>
    </citation>
    <scope>NUCLEOTIDE SEQUENCE</scope>
    <source>
        <strain evidence="10">JBNU-10</strain>
    </source>
</reference>
<dbReference type="CDD" id="cd01285">
    <property type="entry name" value="nucleoside_deaminase"/>
    <property type="match status" value="1"/>
</dbReference>
<comment type="caution">
    <text evidence="10">The sequence shown here is derived from an EMBL/GenBank/DDBJ whole genome shotgun (WGS) entry which is preliminary data.</text>
</comment>
<evidence type="ECO:0000256" key="1">
    <source>
        <dbReference type="ARBA" id="ARBA00010669"/>
    </source>
</evidence>
<gene>
    <name evidence="8" type="primary">tadA</name>
    <name evidence="10" type="ORF">LPT13_01380</name>
</gene>
<name>A0ABS9WDQ7_9ACTN</name>
<evidence type="ECO:0000256" key="7">
    <source>
        <dbReference type="ARBA" id="ARBA00048045"/>
    </source>
</evidence>
<evidence type="ECO:0000313" key="11">
    <source>
        <dbReference type="Proteomes" id="UP001430755"/>
    </source>
</evidence>
<feature type="binding site" evidence="8">
    <location>
        <position position="94"/>
    </location>
    <ligand>
        <name>Zn(2+)</name>
        <dbReference type="ChEBI" id="CHEBI:29105"/>
        <note>catalytic</note>
    </ligand>
</feature>
<dbReference type="InterPro" id="IPR028883">
    <property type="entry name" value="tRNA_aden_deaminase"/>
</dbReference>
<comment type="similarity">
    <text evidence="1">Belongs to the cytidine and deoxycytidylate deaminase family. ADAT2 subfamily.</text>
</comment>
<dbReference type="PROSITE" id="PS51747">
    <property type="entry name" value="CYT_DCMP_DEAMINASES_2"/>
    <property type="match status" value="1"/>
</dbReference>
<organism evidence="10 11">
    <name type="scientific">Adlercreutzia faecimuris</name>
    <dbReference type="NCBI Taxonomy" id="2897341"/>
    <lineage>
        <taxon>Bacteria</taxon>
        <taxon>Bacillati</taxon>
        <taxon>Actinomycetota</taxon>
        <taxon>Coriobacteriia</taxon>
        <taxon>Eggerthellales</taxon>
        <taxon>Eggerthellaceae</taxon>
        <taxon>Adlercreutzia</taxon>
    </lineage>
</organism>
<keyword evidence="5 8" id="KW-0378">Hydrolase</keyword>
<dbReference type="HAMAP" id="MF_00972">
    <property type="entry name" value="tRNA_aden_deaminase"/>
    <property type="match status" value="1"/>
</dbReference>
<dbReference type="EMBL" id="JAJMLW010000001">
    <property type="protein sequence ID" value="MCI2241004.1"/>
    <property type="molecule type" value="Genomic_DNA"/>
</dbReference>
<keyword evidence="11" id="KW-1185">Reference proteome</keyword>
<comment type="function">
    <text evidence="8">Catalyzes the deamination of adenosine to inosine at the wobble position 34 of tRNA(Arg2).</text>
</comment>
<dbReference type="Pfam" id="PF14437">
    <property type="entry name" value="MafB19-deam"/>
    <property type="match status" value="1"/>
</dbReference>
<keyword evidence="4 8" id="KW-0479">Metal-binding</keyword>
<comment type="catalytic activity">
    <reaction evidence="7 8">
        <text>adenosine(34) in tRNA + H2O + H(+) = inosine(34) in tRNA + NH4(+)</text>
        <dbReference type="Rhea" id="RHEA:43168"/>
        <dbReference type="Rhea" id="RHEA-COMP:10373"/>
        <dbReference type="Rhea" id="RHEA-COMP:10374"/>
        <dbReference type="ChEBI" id="CHEBI:15377"/>
        <dbReference type="ChEBI" id="CHEBI:15378"/>
        <dbReference type="ChEBI" id="CHEBI:28938"/>
        <dbReference type="ChEBI" id="CHEBI:74411"/>
        <dbReference type="ChEBI" id="CHEBI:82852"/>
        <dbReference type="EC" id="3.5.4.33"/>
    </reaction>
</comment>
<proteinExistence type="inferred from homology"/>
<evidence type="ECO:0000256" key="5">
    <source>
        <dbReference type="ARBA" id="ARBA00022801"/>
    </source>
</evidence>
<evidence type="ECO:0000256" key="3">
    <source>
        <dbReference type="ARBA" id="ARBA00022694"/>
    </source>
</evidence>
<comment type="subunit">
    <text evidence="2 8">Homodimer.</text>
</comment>
<dbReference type="EC" id="3.5.4.33" evidence="8"/>
<dbReference type="Proteomes" id="UP001430755">
    <property type="component" value="Unassembled WGS sequence"/>
</dbReference>
<comment type="cofactor">
    <cofactor evidence="8">
        <name>Zn(2+)</name>
        <dbReference type="ChEBI" id="CHEBI:29105"/>
    </cofactor>
    <text evidence="8">Binds 1 zinc ion per subunit.</text>
</comment>
<protein>
    <recommendedName>
        <fullName evidence="8">tRNA-specific adenosine deaminase</fullName>
        <ecNumber evidence="8">3.5.4.33</ecNumber>
    </recommendedName>
</protein>
<dbReference type="InterPro" id="IPR058535">
    <property type="entry name" value="MafB19-deam"/>
</dbReference>
<evidence type="ECO:0000256" key="2">
    <source>
        <dbReference type="ARBA" id="ARBA00011738"/>
    </source>
</evidence>
<dbReference type="Gene3D" id="3.40.140.10">
    <property type="entry name" value="Cytidine Deaminase, domain 2"/>
    <property type="match status" value="1"/>
</dbReference>
<feature type="binding site" evidence="8">
    <location>
        <position position="64"/>
    </location>
    <ligand>
        <name>Zn(2+)</name>
        <dbReference type="ChEBI" id="CHEBI:29105"/>
        <note>catalytic</note>
    </ligand>
</feature>
<evidence type="ECO:0000256" key="4">
    <source>
        <dbReference type="ARBA" id="ARBA00022723"/>
    </source>
</evidence>
<feature type="active site" description="Proton donor" evidence="8">
    <location>
        <position position="66"/>
    </location>
</feature>
<dbReference type="InterPro" id="IPR016192">
    <property type="entry name" value="APOBEC/CMP_deaminase_Zn-bd"/>
</dbReference>
<dbReference type="RefSeq" id="WP_242162753.1">
    <property type="nucleotide sequence ID" value="NZ_JAJMLW010000001.1"/>
</dbReference>
<dbReference type="PROSITE" id="PS00903">
    <property type="entry name" value="CYT_DCMP_DEAMINASES_1"/>
    <property type="match status" value="1"/>
</dbReference>
<evidence type="ECO:0000259" key="9">
    <source>
        <dbReference type="PROSITE" id="PS51747"/>
    </source>
</evidence>
<keyword evidence="6 8" id="KW-0862">Zinc</keyword>
<feature type="domain" description="CMP/dCMP-type deaminase" evidence="9">
    <location>
        <begin position="1"/>
        <end position="140"/>
    </location>
</feature>
<accession>A0ABS9WDQ7</accession>
<dbReference type="SUPFAM" id="SSF53927">
    <property type="entry name" value="Cytidine deaminase-like"/>
    <property type="match status" value="1"/>
</dbReference>
<evidence type="ECO:0000256" key="6">
    <source>
        <dbReference type="ARBA" id="ARBA00022833"/>
    </source>
</evidence>
<feature type="binding site" evidence="8">
    <location>
        <position position="97"/>
    </location>
    <ligand>
        <name>Zn(2+)</name>
        <dbReference type="ChEBI" id="CHEBI:29105"/>
        <note>catalytic</note>
    </ligand>
</feature>
<evidence type="ECO:0000256" key="8">
    <source>
        <dbReference type="HAMAP-Rule" id="MF_00972"/>
    </source>
</evidence>
<dbReference type="PANTHER" id="PTHR11079">
    <property type="entry name" value="CYTOSINE DEAMINASE FAMILY MEMBER"/>
    <property type="match status" value="1"/>
</dbReference>
<keyword evidence="3 8" id="KW-0819">tRNA processing</keyword>
<dbReference type="InterPro" id="IPR002125">
    <property type="entry name" value="CMP_dCMP_dom"/>
</dbReference>
<evidence type="ECO:0000313" key="10">
    <source>
        <dbReference type="EMBL" id="MCI2241004.1"/>
    </source>
</evidence>